<evidence type="ECO:0000256" key="1">
    <source>
        <dbReference type="SAM" id="SignalP"/>
    </source>
</evidence>
<proteinExistence type="predicted"/>
<sequence>MAESMNNILKILNVLILFISKWFGYCVAQQIPLPDTFVNPSFQVAHYLWEGKITQIVKELNKVKKPSYILATPYHSLFISSFLDDQVLYVSDTRQSGSVVRIFTSGHGLDGPWGMVSDGTFLYVASFTTDRIHKYHLESGNFAGAFGSEDDSLDCPEGMAIGPNRTLFVTSFLNDKILKYSLDGNFLGVVADKSNGIKGPEDVALLSNGTLLVSSHYTNRILKINSTTNEFLGEFAKVERPVGITVGSDRNVYVTSYVTNSILRYSGKTGELIDVYASGGGLSGPSSVSFADYRTLYEASYDSDRVVLYNSTSGLTFTLPGRVKEYDAEGTFMQGSQKH</sequence>
<organism evidence="2 3">
    <name type="scientific">Exaiptasia diaphana</name>
    <name type="common">Tropical sea anemone</name>
    <name type="synonym">Aiptasia pulchella</name>
    <dbReference type="NCBI Taxonomy" id="2652724"/>
    <lineage>
        <taxon>Eukaryota</taxon>
        <taxon>Metazoa</taxon>
        <taxon>Cnidaria</taxon>
        <taxon>Anthozoa</taxon>
        <taxon>Hexacorallia</taxon>
        <taxon>Actiniaria</taxon>
        <taxon>Aiptasiidae</taxon>
        <taxon>Exaiptasia</taxon>
    </lineage>
</organism>
<dbReference type="GeneID" id="110246514"/>
<keyword evidence="3" id="KW-1185">Reference proteome</keyword>
<dbReference type="GO" id="GO:0000209">
    <property type="term" value="P:protein polyubiquitination"/>
    <property type="evidence" value="ECO:0007669"/>
    <property type="project" value="TreeGrafter"/>
</dbReference>
<dbReference type="KEGG" id="epa:110246514"/>
<dbReference type="EnsemblMetazoa" id="XM_021052862.2">
    <property type="protein sequence ID" value="XP_020908521.1"/>
    <property type="gene ID" value="LOC110246514"/>
</dbReference>
<dbReference type="InterPro" id="IPR011042">
    <property type="entry name" value="6-blade_b-propeller_TolB-like"/>
</dbReference>
<evidence type="ECO:0008006" key="4">
    <source>
        <dbReference type="Google" id="ProtNLM"/>
    </source>
</evidence>
<name>A0A913XRE1_EXADI</name>
<dbReference type="CDD" id="cd05819">
    <property type="entry name" value="NHL"/>
    <property type="match status" value="1"/>
</dbReference>
<dbReference type="Proteomes" id="UP000887567">
    <property type="component" value="Unplaced"/>
</dbReference>
<feature type="chain" id="PRO_5037264168" description="SMP-30/Gluconolactonase/LRE-like region domain-containing protein" evidence="1">
    <location>
        <begin position="29"/>
        <end position="339"/>
    </location>
</feature>
<dbReference type="PANTHER" id="PTHR24104">
    <property type="entry name" value="E3 UBIQUITIN-PROTEIN LIGASE NHLRC1-RELATED"/>
    <property type="match status" value="1"/>
</dbReference>
<keyword evidence="1" id="KW-0732">Signal</keyword>
<protein>
    <recommendedName>
        <fullName evidence="4">SMP-30/Gluconolactonase/LRE-like region domain-containing protein</fullName>
    </recommendedName>
</protein>
<dbReference type="AlphaFoldDB" id="A0A913XRE1"/>
<dbReference type="SUPFAM" id="SSF63829">
    <property type="entry name" value="Calcium-dependent phosphotriesterase"/>
    <property type="match status" value="1"/>
</dbReference>
<evidence type="ECO:0000313" key="3">
    <source>
        <dbReference type="Proteomes" id="UP000887567"/>
    </source>
</evidence>
<dbReference type="OrthoDB" id="47323at2759"/>
<feature type="signal peptide" evidence="1">
    <location>
        <begin position="1"/>
        <end position="28"/>
    </location>
</feature>
<accession>A0A913XRE1</accession>
<dbReference type="RefSeq" id="XP_020908521.1">
    <property type="nucleotide sequence ID" value="XM_021052862.2"/>
</dbReference>
<dbReference type="OMA" id="FISCNNG"/>
<dbReference type="Gene3D" id="2.120.10.30">
    <property type="entry name" value="TolB, C-terminal domain"/>
    <property type="match status" value="1"/>
</dbReference>
<dbReference type="PANTHER" id="PTHR24104:SF48">
    <property type="entry name" value="PROTEIN WECH"/>
    <property type="match status" value="1"/>
</dbReference>
<reference evidence="2" key="1">
    <citation type="submission" date="2022-11" db="UniProtKB">
        <authorList>
            <consortium name="EnsemblMetazoa"/>
        </authorList>
    </citation>
    <scope>IDENTIFICATION</scope>
</reference>
<dbReference type="GO" id="GO:0043161">
    <property type="term" value="P:proteasome-mediated ubiquitin-dependent protein catabolic process"/>
    <property type="evidence" value="ECO:0007669"/>
    <property type="project" value="TreeGrafter"/>
</dbReference>
<evidence type="ECO:0000313" key="2">
    <source>
        <dbReference type="EnsemblMetazoa" id="XP_020908521.1"/>
    </source>
</evidence>
<dbReference type="InterPro" id="IPR050952">
    <property type="entry name" value="TRIM-NHL_E3_ligases"/>
</dbReference>
<dbReference type="GO" id="GO:0061630">
    <property type="term" value="F:ubiquitin protein ligase activity"/>
    <property type="evidence" value="ECO:0007669"/>
    <property type="project" value="TreeGrafter"/>
</dbReference>